<evidence type="ECO:0000259" key="4">
    <source>
        <dbReference type="PROSITE" id="PS50977"/>
    </source>
</evidence>
<dbReference type="RefSeq" id="WP_098858725.1">
    <property type="nucleotide sequence ID" value="NZ_NUMG01000027.1"/>
</dbReference>
<dbReference type="EMBL" id="NUMG01000027">
    <property type="protein sequence ID" value="PGT99450.1"/>
    <property type="molecule type" value="Genomic_DNA"/>
</dbReference>
<dbReference type="Proteomes" id="UP000225766">
    <property type="component" value="Unassembled WGS sequence"/>
</dbReference>
<protein>
    <submittedName>
        <fullName evidence="5">TetR family transcriptional regulator</fullName>
    </submittedName>
</protein>
<dbReference type="InterPro" id="IPR001647">
    <property type="entry name" value="HTH_TetR"/>
</dbReference>
<dbReference type="InterPro" id="IPR050624">
    <property type="entry name" value="HTH-type_Tx_Regulator"/>
</dbReference>
<dbReference type="PANTHER" id="PTHR43479">
    <property type="entry name" value="ACREF/ENVCD OPERON REPRESSOR-RELATED"/>
    <property type="match status" value="1"/>
</dbReference>
<dbReference type="InterPro" id="IPR009057">
    <property type="entry name" value="Homeodomain-like_sf"/>
</dbReference>
<gene>
    <name evidence="5" type="ORF">COD19_19210</name>
</gene>
<proteinExistence type="predicted"/>
<organism evidence="5 6">
    <name type="scientific">Bacillus cereus</name>
    <dbReference type="NCBI Taxonomy" id="1396"/>
    <lineage>
        <taxon>Bacteria</taxon>
        <taxon>Bacillati</taxon>
        <taxon>Bacillota</taxon>
        <taxon>Bacilli</taxon>
        <taxon>Bacillales</taxon>
        <taxon>Bacillaceae</taxon>
        <taxon>Bacillus</taxon>
        <taxon>Bacillus cereus group</taxon>
    </lineage>
</organism>
<comment type="caution">
    <text evidence="5">The sequence shown here is derived from an EMBL/GenBank/DDBJ whole genome shotgun (WGS) entry which is preliminary data.</text>
</comment>
<accession>A0A2C1LP54</accession>
<sequence length="204" mass="23976">MSTKRIDPRVRRTRILLRDALITLLSEKEYEHITINDITELATVNRAIFYLHFLDKEDLVVQTIDEMLCQLFGDVHKKSSEIKSIDEFQKYIALHIFEHIAQYNAFFRVMLIKKGIPSFLYQMKKFMYTFYEDKFSNSKFDANTLPISKEVISSYIASAYVGVIEWWLENDMPYSPASMADQMIELNSKGAIYLINSHISKELF</sequence>
<dbReference type="PROSITE" id="PS50977">
    <property type="entry name" value="HTH_TETR_2"/>
    <property type="match status" value="1"/>
</dbReference>
<keyword evidence="1" id="KW-0678">Repressor</keyword>
<evidence type="ECO:0000256" key="1">
    <source>
        <dbReference type="ARBA" id="ARBA00022491"/>
    </source>
</evidence>
<dbReference type="AlphaFoldDB" id="A0A2C1LP54"/>
<feature type="DNA-binding region" description="H-T-H motif" evidence="3">
    <location>
        <begin position="34"/>
        <end position="53"/>
    </location>
</feature>
<dbReference type="GO" id="GO:0003677">
    <property type="term" value="F:DNA binding"/>
    <property type="evidence" value="ECO:0007669"/>
    <property type="project" value="UniProtKB-UniRule"/>
</dbReference>
<evidence type="ECO:0000313" key="6">
    <source>
        <dbReference type="Proteomes" id="UP000225766"/>
    </source>
</evidence>
<reference evidence="5 6" key="1">
    <citation type="submission" date="2017-09" db="EMBL/GenBank/DDBJ databases">
        <title>Large-scale bioinformatics analysis of Bacillus genomes uncovers conserved roles of natural products in bacterial physiology.</title>
        <authorList>
            <consortium name="Agbiome Team Llc"/>
            <person name="Bleich R.M."/>
            <person name="Grubbs K.J."/>
            <person name="Santa Maria K.C."/>
            <person name="Allen S.E."/>
            <person name="Farag S."/>
            <person name="Shank E.A."/>
            <person name="Bowers A."/>
        </authorList>
    </citation>
    <scope>NUCLEOTIDE SEQUENCE [LARGE SCALE GENOMIC DNA]</scope>
    <source>
        <strain evidence="5 6">AFS040105</strain>
    </source>
</reference>
<dbReference type="Gene3D" id="1.10.357.10">
    <property type="entry name" value="Tetracycline Repressor, domain 2"/>
    <property type="match status" value="1"/>
</dbReference>
<keyword evidence="2 3" id="KW-0238">DNA-binding</keyword>
<dbReference type="PANTHER" id="PTHR43479:SF23">
    <property type="entry name" value="HTH TETR-TYPE DOMAIN-CONTAINING PROTEIN"/>
    <property type="match status" value="1"/>
</dbReference>
<evidence type="ECO:0000256" key="2">
    <source>
        <dbReference type="ARBA" id="ARBA00023125"/>
    </source>
</evidence>
<dbReference type="SUPFAM" id="SSF46689">
    <property type="entry name" value="Homeodomain-like"/>
    <property type="match status" value="1"/>
</dbReference>
<feature type="domain" description="HTH tetR-type" evidence="4">
    <location>
        <begin position="11"/>
        <end position="71"/>
    </location>
</feature>
<dbReference type="Pfam" id="PF14278">
    <property type="entry name" value="TetR_C_8"/>
    <property type="match status" value="1"/>
</dbReference>
<evidence type="ECO:0000256" key="3">
    <source>
        <dbReference type="PROSITE-ProRule" id="PRU00335"/>
    </source>
</evidence>
<dbReference type="InterPro" id="IPR039532">
    <property type="entry name" value="TetR_C_Firmicutes"/>
</dbReference>
<evidence type="ECO:0000313" key="5">
    <source>
        <dbReference type="EMBL" id="PGT99450.1"/>
    </source>
</evidence>
<name>A0A2C1LP54_BACCE</name>
<dbReference type="Pfam" id="PF00440">
    <property type="entry name" value="TetR_N"/>
    <property type="match status" value="1"/>
</dbReference>